<dbReference type="AlphaFoldDB" id="A0A856MKW6"/>
<evidence type="ECO:0000313" key="1">
    <source>
        <dbReference type="EMBL" id="QDL12025.1"/>
    </source>
</evidence>
<dbReference type="Proteomes" id="UP000503129">
    <property type="component" value="Chromosome"/>
</dbReference>
<dbReference type="RefSeq" id="WP_169264779.1">
    <property type="nucleotide sequence ID" value="NZ_CAWOXK010000001.1"/>
</dbReference>
<proteinExistence type="predicted"/>
<accession>A0A856MKW6</accession>
<evidence type="ECO:0000313" key="2">
    <source>
        <dbReference type="Proteomes" id="UP000503129"/>
    </source>
</evidence>
<dbReference type="EMBL" id="CP030118">
    <property type="protein sequence ID" value="QDL12025.1"/>
    <property type="molecule type" value="Genomic_DNA"/>
</dbReference>
<protein>
    <submittedName>
        <fullName evidence="1">Uncharacterized protein</fullName>
    </submittedName>
</protein>
<name>A0A856MKW6_9CYAN</name>
<keyword evidence="2" id="KW-1185">Reference proteome</keyword>
<gene>
    <name evidence="1" type="ORF">DP114_32695</name>
</gene>
<sequence>MESIKIADLDNEPISFDLSQEDLNSIKGGTTTLNSTNDQAKTVFPIRIVRYPIRITPFPIRVFIIQIKAAPIDPIALNEAGS</sequence>
<reference evidence="1 2" key="1">
    <citation type="submission" date="2018-06" db="EMBL/GenBank/DDBJ databases">
        <title>Comparative genomics of Brasilonema spp. strains.</title>
        <authorList>
            <person name="Alvarenga D.O."/>
            <person name="Fiore M.F."/>
            <person name="Varani A.M."/>
        </authorList>
    </citation>
    <scope>NUCLEOTIDE SEQUENCE [LARGE SCALE GENOMIC DNA]</scope>
    <source>
        <strain evidence="1 2">CENA114</strain>
    </source>
</reference>
<dbReference type="KEGG" id="bsen:DP114_32695"/>
<organism evidence="1 2">
    <name type="scientific">Brasilonema sennae CENA114</name>
    <dbReference type="NCBI Taxonomy" id="415709"/>
    <lineage>
        <taxon>Bacteria</taxon>
        <taxon>Bacillati</taxon>
        <taxon>Cyanobacteriota</taxon>
        <taxon>Cyanophyceae</taxon>
        <taxon>Nostocales</taxon>
        <taxon>Scytonemataceae</taxon>
        <taxon>Brasilonema</taxon>
        <taxon>Bromeliae group (in: Brasilonema)</taxon>
    </lineage>
</organism>